<accession>A0A5E4PJ46</accession>
<feature type="domain" description="Major facilitator superfamily (MFS) profile" evidence="7">
    <location>
        <begin position="12"/>
        <end position="504"/>
    </location>
</feature>
<dbReference type="PANTHER" id="PTHR42718:SF9">
    <property type="entry name" value="MAJOR FACILITATOR SUPERFAMILY MULTIDRUG TRANSPORTER MFSC"/>
    <property type="match status" value="1"/>
</dbReference>
<dbReference type="GO" id="GO:0022857">
    <property type="term" value="F:transmembrane transporter activity"/>
    <property type="evidence" value="ECO:0007669"/>
    <property type="project" value="InterPro"/>
</dbReference>
<feature type="transmembrane region" description="Helical" evidence="6">
    <location>
        <begin position="78"/>
        <end position="97"/>
    </location>
</feature>
<feature type="transmembrane region" description="Helical" evidence="6">
    <location>
        <begin position="482"/>
        <end position="501"/>
    </location>
</feature>
<evidence type="ECO:0000256" key="5">
    <source>
        <dbReference type="ARBA" id="ARBA00023136"/>
    </source>
</evidence>
<keyword evidence="5 6" id="KW-0472">Membrane</keyword>
<keyword evidence="3 6" id="KW-0812">Transmembrane</keyword>
<feature type="transmembrane region" description="Helical" evidence="6">
    <location>
        <begin position="327"/>
        <end position="350"/>
    </location>
</feature>
<feature type="transmembrane region" description="Helical" evidence="6">
    <location>
        <begin position="166"/>
        <end position="186"/>
    </location>
</feature>
<feature type="transmembrane region" description="Helical" evidence="6">
    <location>
        <begin position="268"/>
        <end position="287"/>
    </location>
</feature>
<evidence type="ECO:0000256" key="6">
    <source>
        <dbReference type="SAM" id="Phobius"/>
    </source>
</evidence>
<evidence type="ECO:0000313" key="9">
    <source>
        <dbReference type="Proteomes" id="UP000324194"/>
    </source>
</evidence>
<dbReference type="RefSeq" id="WP_148339662.1">
    <property type="nucleotide sequence ID" value="NZ_LR699119.1"/>
</dbReference>
<keyword evidence="4 6" id="KW-1133">Transmembrane helix</keyword>
<dbReference type="InterPro" id="IPR036259">
    <property type="entry name" value="MFS_trans_sf"/>
</dbReference>
<feature type="transmembrane region" description="Helical" evidence="6">
    <location>
        <begin position="198"/>
        <end position="218"/>
    </location>
</feature>
<feature type="transmembrane region" description="Helical" evidence="6">
    <location>
        <begin position="136"/>
        <end position="160"/>
    </location>
</feature>
<dbReference type="EMBL" id="LR699119">
    <property type="protein sequence ID" value="VVC76402.1"/>
    <property type="molecule type" value="Genomic_DNA"/>
</dbReference>
<dbReference type="PROSITE" id="PS50850">
    <property type="entry name" value="MFS"/>
    <property type="match status" value="1"/>
</dbReference>
<feature type="transmembrane region" description="Helical" evidence="6">
    <location>
        <begin position="103"/>
        <end position="124"/>
    </location>
</feature>
<comment type="subcellular location">
    <subcellularLocation>
        <location evidence="1">Membrane</location>
        <topology evidence="1">Multi-pass membrane protein</topology>
    </subcellularLocation>
</comment>
<dbReference type="Proteomes" id="UP000324194">
    <property type="component" value="Chromosome 1"/>
</dbReference>
<feature type="transmembrane region" description="Helical" evidence="6">
    <location>
        <begin position="356"/>
        <end position="381"/>
    </location>
</feature>
<evidence type="ECO:0000256" key="1">
    <source>
        <dbReference type="ARBA" id="ARBA00004141"/>
    </source>
</evidence>
<dbReference type="InterPro" id="IPR020846">
    <property type="entry name" value="MFS_dom"/>
</dbReference>
<feature type="transmembrane region" description="Helical" evidence="6">
    <location>
        <begin position="48"/>
        <end position="66"/>
    </location>
</feature>
<dbReference type="GO" id="GO:0016020">
    <property type="term" value="C:membrane"/>
    <property type="evidence" value="ECO:0007669"/>
    <property type="project" value="UniProtKB-SubCell"/>
</dbReference>
<feature type="transmembrane region" description="Helical" evidence="6">
    <location>
        <begin position="12"/>
        <end position="36"/>
    </location>
</feature>
<keyword evidence="2" id="KW-0813">Transport</keyword>
<dbReference type="KEGG" id="asip:AQUSIP_17140"/>
<dbReference type="AlphaFoldDB" id="A0A5E4PJ46"/>
<dbReference type="InterPro" id="IPR011701">
    <property type="entry name" value="MFS"/>
</dbReference>
<dbReference type="InterPro" id="IPR001958">
    <property type="entry name" value="Tet-R_TetA/multi-R_MdtG-like"/>
</dbReference>
<feature type="transmembrane region" description="Helical" evidence="6">
    <location>
        <begin position="393"/>
        <end position="418"/>
    </location>
</feature>
<name>A0A5E4PJ46_9COXI</name>
<evidence type="ECO:0000256" key="3">
    <source>
        <dbReference type="ARBA" id="ARBA00022692"/>
    </source>
</evidence>
<reference evidence="8 9" key="1">
    <citation type="submission" date="2019-08" db="EMBL/GenBank/DDBJ databases">
        <authorList>
            <person name="Guy L."/>
        </authorList>
    </citation>
    <scope>NUCLEOTIDE SEQUENCE [LARGE SCALE GENOMIC DNA]</scope>
    <source>
        <strain evidence="8 9">SGT-108</strain>
    </source>
</reference>
<keyword evidence="9" id="KW-1185">Reference proteome</keyword>
<dbReference type="Gene3D" id="1.20.1250.20">
    <property type="entry name" value="MFS general substrate transporter like domains"/>
    <property type="match status" value="1"/>
</dbReference>
<organism evidence="8 9">
    <name type="scientific">Aquicella siphonis</name>
    <dbReference type="NCBI Taxonomy" id="254247"/>
    <lineage>
        <taxon>Bacteria</taxon>
        <taxon>Pseudomonadati</taxon>
        <taxon>Pseudomonadota</taxon>
        <taxon>Gammaproteobacteria</taxon>
        <taxon>Legionellales</taxon>
        <taxon>Coxiellaceae</taxon>
        <taxon>Aquicella</taxon>
    </lineage>
</organism>
<dbReference type="Gene3D" id="1.20.1720.10">
    <property type="entry name" value="Multidrug resistance protein D"/>
    <property type="match status" value="1"/>
</dbReference>
<feature type="transmembrane region" description="Helical" evidence="6">
    <location>
        <begin position="299"/>
        <end position="320"/>
    </location>
</feature>
<dbReference type="SUPFAM" id="SSF103473">
    <property type="entry name" value="MFS general substrate transporter"/>
    <property type="match status" value="1"/>
</dbReference>
<evidence type="ECO:0000256" key="4">
    <source>
        <dbReference type="ARBA" id="ARBA00022989"/>
    </source>
</evidence>
<dbReference type="CDD" id="cd17321">
    <property type="entry name" value="MFS_MMR_MDR_like"/>
    <property type="match status" value="1"/>
</dbReference>
<evidence type="ECO:0000313" key="8">
    <source>
        <dbReference type="EMBL" id="VVC76402.1"/>
    </source>
</evidence>
<dbReference type="OrthoDB" id="9812221at2"/>
<protein>
    <submittedName>
        <fullName evidence="8">Multidrug resistance protein Stp</fullName>
    </submittedName>
</protein>
<feature type="transmembrane region" description="Helical" evidence="6">
    <location>
        <begin position="230"/>
        <end position="247"/>
    </location>
</feature>
<sequence length="504" mass="55662">MQTHDFPNKWWALIGLSLLSFTAFLDYTIVSTALPFIQKELNATVLQLQWVMNIFGMVLCMFMIVAGQAGDLFGRERIFIFGFILFGIAAMGSALAGSIEWLIFFRAIQGFAGAIIFTIGVSLLPQAFPANEQTRAIGIFSAFNGAGLAIGPFLGGILITLFNWRWIFWVNIPIIIAGLLSCIFALKPAPPSTEKIKIDWMGLFLLMIGLGALVYGIIHGEQAGWDAPATWITISTGGAALLLLYFIEQKVTHPLLDFSLIRNSHAMLAMLVCIAAGFITSVFMFFDPLYLKLIRKFDALIVGITLLAIPLTQVVISLFFERLVKHFGVFHLILIALAAAIITSVCHALFTISGTIIFVLFAFIIMGYTWGVANVGSITAIMQSVKPEKIGNAIGTVFTFWNLSGSIFLALASVLFHWRESTIMHSVLMEREIVLSPDQHQQIHLLLSEPEEAKQLLAASFGKQASVIFDIFQDSFMSGFHWAAWFGAILMLAVFLAGWILSRR</sequence>
<gene>
    <name evidence="8" type="primary">stp</name>
    <name evidence="8" type="ORF">AQUSIP_17140</name>
</gene>
<dbReference type="Pfam" id="PF07690">
    <property type="entry name" value="MFS_1"/>
    <property type="match status" value="1"/>
</dbReference>
<dbReference type="PRINTS" id="PR01035">
    <property type="entry name" value="TCRTETA"/>
</dbReference>
<evidence type="ECO:0000259" key="7">
    <source>
        <dbReference type="PROSITE" id="PS50850"/>
    </source>
</evidence>
<dbReference type="PANTHER" id="PTHR42718">
    <property type="entry name" value="MAJOR FACILITATOR SUPERFAMILY MULTIDRUG TRANSPORTER MFSC"/>
    <property type="match status" value="1"/>
</dbReference>
<proteinExistence type="predicted"/>
<evidence type="ECO:0000256" key="2">
    <source>
        <dbReference type="ARBA" id="ARBA00022448"/>
    </source>
</evidence>